<dbReference type="AlphaFoldDB" id="A0A9N9E973"/>
<dbReference type="Proteomes" id="UP000789572">
    <property type="component" value="Unassembled WGS sequence"/>
</dbReference>
<feature type="non-terminal residue" evidence="2">
    <location>
        <position position="179"/>
    </location>
</feature>
<organism evidence="2 3">
    <name type="scientific">Paraglomus occultum</name>
    <dbReference type="NCBI Taxonomy" id="144539"/>
    <lineage>
        <taxon>Eukaryota</taxon>
        <taxon>Fungi</taxon>
        <taxon>Fungi incertae sedis</taxon>
        <taxon>Mucoromycota</taxon>
        <taxon>Glomeromycotina</taxon>
        <taxon>Glomeromycetes</taxon>
        <taxon>Paraglomerales</taxon>
        <taxon>Paraglomeraceae</taxon>
        <taxon>Paraglomus</taxon>
    </lineage>
</organism>
<keyword evidence="3" id="KW-1185">Reference proteome</keyword>
<evidence type="ECO:0000313" key="3">
    <source>
        <dbReference type="Proteomes" id="UP000789572"/>
    </source>
</evidence>
<proteinExistence type="predicted"/>
<dbReference type="EMBL" id="CAJVPJ010006042">
    <property type="protein sequence ID" value="CAG8665703.1"/>
    <property type="molecule type" value="Genomic_DNA"/>
</dbReference>
<name>A0A9N9E973_9GLOM</name>
<comment type="caution">
    <text evidence="2">The sequence shown here is derived from an EMBL/GenBank/DDBJ whole genome shotgun (WGS) entry which is preliminary data.</text>
</comment>
<evidence type="ECO:0000313" key="2">
    <source>
        <dbReference type="EMBL" id="CAG8665703.1"/>
    </source>
</evidence>
<dbReference type="OrthoDB" id="2437070at2759"/>
<sequence length="179" mass="20824">INQNTPNLYLKISLFYYSTPLEFFRHIFPTHRKRAKDKYLNALNTAMNQTNDHKCLDKLENMKKSVNEARILRDWEKWMHEKAAISVCHSICKINLDLHEVINTEAKSKDVLPEEEECSEEVDKESKEQDANVNNPDLEHDIDEDIEDVAEKTAFVLNIFQESIIITASSADKKLADIF</sequence>
<evidence type="ECO:0000256" key="1">
    <source>
        <dbReference type="SAM" id="MobiDB-lite"/>
    </source>
</evidence>
<reference evidence="2" key="1">
    <citation type="submission" date="2021-06" db="EMBL/GenBank/DDBJ databases">
        <authorList>
            <person name="Kallberg Y."/>
            <person name="Tangrot J."/>
            <person name="Rosling A."/>
        </authorList>
    </citation>
    <scope>NUCLEOTIDE SEQUENCE</scope>
    <source>
        <strain evidence="2">IA702</strain>
    </source>
</reference>
<protein>
    <submittedName>
        <fullName evidence="2">7371_t:CDS:1</fullName>
    </submittedName>
</protein>
<feature type="compositionally biased region" description="Acidic residues" evidence="1">
    <location>
        <begin position="113"/>
        <end position="123"/>
    </location>
</feature>
<gene>
    <name evidence="2" type="ORF">POCULU_LOCUS10690</name>
</gene>
<accession>A0A9N9E973</accession>
<feature type="region of interest" description="Disordered" evidence="1">
    <location>
        <begin position="110"/>
        <end position="139"/>
    </location>
</feature>